<dbReference type="Proteomes" id="UP000748531">
    <property type="component" value="Unassembled WGS sequence"/>
</dbReference>
<organism evidence="1 2">
    <name type="scientific">Paragonimus heterotremus</name>
    <dbReference type="NCBI Taxonomy" id="100268"/>
    <lineage>
        <taxon>Eukaryota</taxon>
        <taxon>Metazoa</taxon>
        <taxon>Spiralia</taxon>
        <taxon>Lophotrochozoa</taxon>
        <taxon>Platyhelminthes</taxon>
        <taxon>Trematoda</taxon>
        <taxon>Digenea</taxon>
        <taxon>Plagiorchiida</taxon>
        <taxon>Troglotremata</taxon>
        <taxon>Troglotrematidae</taxon>
        <taxon>Paragonimus</taxon>
    </lineage>
</organism>
<evidence type="ECO:0000313" key="1">
    <source>
        <dbReference type="EMBL" id="KAF5396503.1"/>
    </source>
</evidence>
<dbReference type="EMBL" id="LUCH01007985">
    <property type="protein sequence ID" value="KAF5396503.1"/>
    <property type="molecule type" value="Genomic_DNA"/>
</dbReference>
<sequence length="92" mass="10629">MLTNVTKYHGKKGGGLLRSFFHRIWRRSLRHHMLFIVFAAHTEHDCFTCTISPHLLSPKTSTNKTTQMGCDFAYTNSTVVPPIRILCFFNFP</sequence>
<comment type="caution">
    <text evidence="1">The sequence shown here is derived from an EMBL/GenBank/DDBJ whole genome shotgun (WGS) entry which is preliminary data.</text>
</comment>
<accession>A0A8J4WE48</accession>
<dbReference type="AlphaFoldDB" id="A0A8J4WE48"/>
<proteinExistence type="predicted"/>
<gene>
    <name evidence="1" type="ORF">PHET_10460</name>
</gene>
<dbReference type="OrthoDB" id="6304433at2759"/>
<evidence type="ECO:0000313" key="2">
    <source>
        <dbReference type="Proteomes" id="UP000748531"/>
    </source>
</evidence>
<reference evidence="1" key="1">
    <citation type="submission" date="2019-05" db="EMBL/GenBank/DDBJ databases">
        <title>Annotation for the trematode Paragonimus heterotremus.</title>
        <authorList>
            <person name="Choi Y.-J."/>
        </authorList>
    </citation>
    <scope>NUCLEOTIDE SEQUENCE</scope>
    <source>
        <strain evidence="1">LC</strain>
    </source>
</reference>
<keyword evidence="2" id="KW-1185">Reference proteome</keyword>
<name>A0A8J4WE48_9TREM</name>
<protein>
    <submittedName>
        <fullName evidence="1">Uncharacterized protein</fullName>
    </submittedName>
</protein>